<reference evidence="2 3" key="1">
    <citation type="submission" date="2020-09" db="EMBL/GenBank/DDBJ databases">
        <title>Investigation of environmental microbe.</title>
        <authorList>
            <person name="Ou Y."/>
            <person name="Kang Q."/>
        </authorList>
    </citation>
    <scope>NUCLEOTIDE SEQUENCE [LARGE SCALE GENOMIC DNA]</scope>
    <source>
        <strain evidence="2 3">KJZ-9</strain>
    </source>
</reference>
<dbReference type="RefSeq" id="WP_190618140.1">
    <property type="nucleotide sequence ID" value="NZ_CP061538.1"/>
</dbReference>
<dbReference type="CDD" id="cd07438">
    <property type="entry name" value="PHP_HisPPase_AMP"/>
    <property type="match status" value="1"/>
</dbReference>
<feature type="domain" description="Polymerase/histidinol phosphatase N-terminal" evidence="1">
    <location>
        <begin position="3"/>
        <end position="68"/>
    </location>
</feature>
<dbReference type="InterPro" id="IPR003141">
    <property type="entry name" value="Pol/His_phosphatase_N"/>
</dbReference>
<organism evidence="2 3">
    <name type="scientific">Rothia amarae</name>
    <dbReference type="NCBI Taxonomy" id="169480"/>
    <lineage>
        <taxon>Bacteria</taxon>
        <taxon>Bacillati</taxon>
        <taxon>Actinomycetota</taxon>
        <taxon>Actinomycetes</taxon>
        <taxon>Micrococcales</taxon>
        <taxon>Micrococcaceae</taxon>
        <taxon>Rothia</taxon>
    </lineage>
</organism>
<keyword evidence="3" id="KW-1185">Reference proteome</keyword>
<dbReference type="EMBL" id="CP061538">
    <property type="protein sequence ID" value="QNV40551.1"/>
    <property type="molecule type" value="Genomic_DNA"/>
</dbReference>
<dbReference type="PANTHER" id="PTHR42924">
    <property type="entry name" value="EXONUCLEASE"/>
    <property type="match status" value="1"/>
</dbReference>
<dbReference type="GO" id="GO:0004534">
    <property type="term" value="F:5'-3' RNA exonuclease activity"/>
    <property type="evidence" value="ECO:0007669"/>
    <property type="project" value="TreeGrafter"/>
</dbReference>
<dbReference type="InterPro" id="IPR052018">
    <property type="entry name" value="PHP_domain"/>
</dbReference>
<dbReference type="InterPro" id="IPR004013">
    <property type="entry name" value="PHP_dom"/>
</dbReference>
<protein>
    <submittedName>
        <fullName evidence="2">PHP domain-containing protein</fullName>
    </submittedName>
</protein>
<evidence type="ECO:0000259" key="1">
    <source>
        <dbReference type="SMART" id="SM00481"/>
    </source>
</evidence>
<dbReference type="SMART" id="SM00481">
    <property type="entry name" value="POLIIIAc"/>
    <property type="match status" value="1"/>
</dbReference>
<dbReference type="GO" id="GO:0035312">
    <property type="term" value="F:5'-3' DNA exonuclease activity"/>
    <property type="evidence" value="ECO:0007669"/>
    <property type="project" value="TreeGrafter"/>
</dbReference>
<evidence type="ECO:0000313" key="2">
    <source>
        <dbReference type="EMBL" id="QNV40551.1"/>
    </source>
</evidence>
<dbReference type="AlphaFoldDB" id="A0A7H2BLK5"/>
<dbReference type="Proteomes" id="UP000516421">
    <property type="component" value="Chromosome"/>
</dbReference>
<dbReference type="PANTHER" id="PTHR42924:SF3">
    <property type="entry name" value="POLYMERASE_HISTIDINOL PHOSPHATASE N-TERMINAL DOMAIN-CONTAINING PROTEIN"/>
    <property type="match status" value="1"/>
</dbReference>
<dbReference type="InterPro" id="IPR016195">
    <property type="entry name" value="Pol/histidinol_Pase-like"/>
</dbReference>
<dbReference type="SUPFAM" id="SSF89550">
    <property type="entry name" value="PHP domain-like"/>
    <property type="match status" value="1"/>
</dbReference>
<accession>A0A7H2BLK5</accession>
<sequence>MGYDLHVHSKISDGTQSVKDLVQEIAETGLDGFALTDHDTTAGWSEADQTAQKLGLDFVAGMEISCAGHGVSIHLLSYLHDPTYQPLLQEIARARESRIHRAQRMVTLLSEDYPIDWDDVMEQTGEGATVGRPHIADALVAAGAVENRSEAFASILTPQSRYYVSHYAVNPVEAVRLVRAAGGVPVMAHPRARSRGRIASAELIEEMIDAGLAGLEVHHRDNSLEDQKWLHSIAFEHDLLVTGSSDYHGAGKPNRLGENTTDRHTVQCIRKLSTFSPSR</sequence>
<dbReference type="Gene3D" id="3.20.20.140">
    <property type="entry name" value="Metal-dependent hydrolases"/>
    <property type="match status" value="1"/>
</dbReference>
<evidence type="ECO:0000313" key="3">
    <source>
        <dbReference type="Proteomes" id="UP000516421"/>
    </source>
</evidence>
<dbReference type="Gene3D" id="1.10.150.650">
    <property type="match status" value="1"/>
</dbReference>
<proteinExistence type="predicted"/>
<gene>
    <name evidence="2" type="ORF">IDM48_03855</name>
</gene>
<name>A0A7H2BLK5_9MICC</name>
<dbReference type="KEGG" id="rama:IDM48_03855"/>
<dbReference type="Pfam" id="PF02811">
    <property type="entry name" value="PHP"/>
    <property type="match status" value="1"/>
</dbReference>